<gene>
    <name evidence="1" type="ORF">DOTSEDRAFT_24993</name>
</gene>
<evidence type="ECO:0000313" key="1">
    <source>
        <dbReference type="EMBL" id="EME43002.1"/>
    </source>
</evidence>
<dbReference type="AlphaFoldDB" id="M2XKI0"/>
<dbReference type="EMBL" id="KB446540">
    <property type="protein sequence ID" value="EME43002.1"/>
    <property type="molecule type" value="Genomic_DNA"/>
</dbReference>
<evidence type="ECO:0000313" key="2">
    <source>
        <dbReference type="Proteomes" id="UP000016933"/>
    </source>
</evidence>
<name>M2XKI0_DOTSN</name>
<dbReference type="Proteomes" id="UP000016933">
    <property type="component" value="Unassembled WGS sequence"/>
</dbReference>
<keyword evidence="2" id="KW-1185">Reference proteome</keyword>
<accession>M2XKI0</accession>
<reference evidence="1 2" key="2">
    <citation type="journal article" date="2012" name="PLoS Pathog.">
        <title>Diverse lifestyles and strategies of plant pathogenesis encoded in the genomes of eighteen Dothideomycetes fungi.</title>
        <authorList>
            <person name="Ohm R.A."/>
            <person name="Feau N."/>
            <person name="Henrissat B."/>
            <person name="Schoch C.L."/>
            <person name="Horwitz B.A."/>
            <person name="Barry K.W."/>
            <person name="Condon B.J."/>
            <person name="Copeland A.C."/>
            <person name="Dhillon B."/>
            <person name="Glaser F."/>
            <person name="Hesse C.N."/>
            <person name="Kosti I."/>
            <person name="LaButti K."/>
            <person name="Lindquist E.A."/>
            <person name="Lucas S."/>
            <person name="Salamov A.A."/>
            <person name="Bradshaw R.E."/>
            <person name="Ciuffetti L."/>
            <person name="Hamelin R.C."/>
            <person name="Kema G.H.J."/>
            <person name="Lawrence C."/>
            <person name="Scott J.A."/>
            <person name="Spatafora J.W."/>
            <person name="Turgeon B.G."/>
            <person name="de Wit P.J.G.M."/>
            <person name="Zhong S."/>
            <person name="Goodwin S.B."/>
            <person name="Grigoriev I.V."/>
        </authorList>
    </citation>
    <scope>NUCLEOTIDE SEQUENCE [LARGE SCALE GENOMIC DNA]</scope>
    <source>
        <strain evidence="2">NZE10 / CBS 128990</strain>
    </source>
</reference>
<proteinExistence type="predicted"/>
<dbReference type="HOGENOM" id="CLU_2263665_0_0_1"/>
<sequence length="103" mass="11726">MTSNMDTTVPALYETLKTKPCDFLPAQICSSADDWNRHLPMQISLKTLSFEDAPKYRCLCSLWVLDEQHSITINALELPITKNLLGFLRVMRFKPPDGEYCSG</sequence>
<organism evidence="1 2">
    <name type="scientific">Dothistroma septosporum (strain NZE10 / CBS 128990)</name>
    <name type="common">Red band needle blight fungus</name>
    <name type="synonym">Mycosphaerella pini</name>
    <dbReference type="NCBI Taxonomy" id="675120"/>
    <lineage>
        <taxon>Eukaryota</taxon>
        <taxon>Fungi</taxon>
        <taxon>Dikarya</taxon>
        <taxon>Ascomycota</taxon>
        <taxon>Pezizomycotina</taxon>
        <taxon>Dothideomycetes</taxon>
        <taxon>Dothideomycetidae</taxon>
        <taxon>Mycosphaerellales</taxon>
        <taxon>Mycosphaerellaceae</taxon>
        <taxon>Dothistroma</taxon>
    </lineage>
</organism>
<reference evidence="2" key="1">
    <citation type="journal article" date="2012" name="PLoS Genet.">
        <title>The genomes of the fungal plant pathogens Cladosporium fulvum and Dothistroma septosporum reveal adaptation to different hosts and lifestyles but also signatures of common ancestry.</title>
        <authorList>
            <person name="de Wit P.J.G.M."/>
            <person name="van der Burgt A."/>
            <person name="Oekmen B."/>
            <person name="Stergiopoulos I."/>
            <person name="Abd-Elsalam K.A."/>
            <person name="Aerts A.L."/>
            <person name="Bahkali A.H."/>
            <person name="Beenen H.G."/>
            <person name="Chettri P."/>
            <person name="Cox M.P."/>
            <person name="Datema E."/>
            <person name="de Vries R.P."/>
            <person name="Dhillon B."/>
            <person name="Ganley A.R."/>
            <person name="Griffiths S.A."/>
            <person name="Guo Y."/>
            <person name="Hamelin R.C."/>
            <person name="Henrissat B."/>
            <person name="Kabir M.S."/>
            <person name="Jashni M.K."/>
            <person name="Kema G."/>
            <person name="Klaubauf S."/>
            <person name="Lapidus A."/>
            <person name="Levasseur A."/>
            <person name="Lindquist E."/>
            <person name="Mehrabi R."/>
            <person name="Ohm R.A."/>
            <person name="Owen T.J."/>
            <person name="Salamov A."/>
            <person name="Schwelm A."/>
            <person name="Schijlen E."/>
            <person name="Sun H."/>
            <person name="van den Burg H.A."/>
            <person name="van Ham R.C.H.J."/>
            <person name="Zhang S."/>
            <person name="Goodwin S.B."/>
            <person name="Grigoriev I.V."/>
            <person name="Collemare J."/>
            <person name="Bradshaw R.E."/>
        </authorList>
    </citation>
    <scope>NUCLEOTIDE SEQUENCE [LARGE SCALE GENOMIC DNA]</scope>
    <source>
        <strain evidence="2">NZE10 / CBS 128990</strain>
    </source>
</reference>
<protein>
    <submittedName>
        <fullName evidence="1">Uncharacterized protein</fullName>
    </submittedName>
</protein>